<gene>
    <name evidence="3" type="ORF">PGLA1383_LOCUS35464</name>
</gene>
<dbReference type="OrthoDB" id="433661at2759"/>
<feature type="non-terminal residue" evidence="3">
    <location>
        <position position="1"/>
    </location>
</feature>
<keyword evidence="4" id="KW-1185">Reference proteome</keyword>
<dbReference type="EMBL" id="CAJNNV010026289">
    <property type="protein sequence ID" value="CAE8617806.1"/>
    <property type="molecule type" value="Genomic_DNA"/>
</dbReference>
<proteinExistence type="predicted"/>
<evidence type="ECO:0000256" key="2">
    <source>
        <dbReference type="SAM" id="SignalP"/>
    </source>
</evidence>
<feature type="compositionally biased region" description="Basic and acidic residues" evidence="1">
    <location>
        <begin position="75"/>
        <end position="84"/>
    </location>
</feature>
<feature type="chain" id="PRO_5032295064" description="Plastid lipid-associated protein/fibrillin conserved domain-containing protein" evidence="2">
    <location>
        <begin position="27"/>
        <end position="224"/>
    </location>
</feature>
<evidence type="ECO:0000313" key="3">
    <source>
        <dbReference type="EMBL" id="CAE8617806.1"/>
    </source>
</evidence>
<sequence>MAPSQNLLRGHRSLSLLRAAASLLCAVAIRQCLSPESSATAFAPLRQLPGPVFRSSWTARQAQSQSSQLVTTRSQEARGLKEQLRRSPDKATIAALEKIFVPRDAVTGTQQLQGSWRLQGPRENGARGLISGDLPRMLLNLYSGNIGRMLSMELVDLPTVSISPDGQAETLTQLRWGSQQDTILTHTRLSMIGPNLLRETPQATRSSRLGAVPTLTPPRDLTVT</sequence>
<comment type="caution">
    <text evidence="3">The sequence shown here is derived from an EMBL/GenBank/DDBJ whole genome shotgun (WGS) entry which is preliminary data.</text>
</comment>
<evidence type="ECO:0000313" key="4">
    <source>
        <dbReference type="Proteomes" id="UP000654075"/>
    </source>
</evidence>
<dbReference type="AlphaFoldDB" id="A0A813FTS8"/>
<evidence type="ECO:0000256" key="1">
    <source>
        <dbReference type="SAM" id="MobiDB-lite"/>
    </source>
</evidence>
<dbReference type="Proteomes" id="UP000654075">
    <property type="component" value="Unassembled WGS sequence"/>
</dbReference>
<keyword evidence="2" id="KW-0732">Signal</keyword>
<reference evidence="3" key="1">
    <citation type="submission" date="2021-02" db="EMBL/GenBank/DDBJ databases">
        <authorList>
            <person name="Dougan E. K."/>
            <person name="Rhodes N."/>
            <person name="Thang M."/>
            <person name="Chan C."/>
        </authorList>
    </citation>
    <scope>NUCLEOTIDE SEQUENCE</scope>
</reference>
<protein>
    <recommendedName>
        <fullName evidence="5">Plastid lipid-associated protein/fibrillin conserved domain-containing protein</fullName>
    </recommendedName>
</protein>
<accession>A0A813FTS8</accession>
<organism evidence="3 4">
    <name type="scientific">Polarella glacialis</name>
    <name type="common">Dinoflagellate</name>
    <dbReference type="NCBI Taxonomy" id="89957"/>
    <lineage>
        <taxon>Eukaryota</taxon>
        <taxon>Sar</taxon>
        <taxon>Alveolata</taxon>
        <taxon>Dinophyceae</taxon>
        <taxon>Suessiales</taxon>
        <taxon>Suessiaceae</taxon>
        <taxon>Polarella</taxon>
    </lineage>
</organism>
<feature type="signal peptide" evidence="2">
    <location>
        <begin position="1"/>
        <end position="26"/>
    </location>
</feature>
<name>A0A813FTS8_POLGL</name>
<feature type="region of interest" description="Disordered" evidence="1">
    <location>
        <begin position="200"/>
        <end position="224"/>
    </location>
</feature>
<feature type="compositionally biased region" description="Polar residues" evidence="1">
    <location>
        <begin position="64"/>
        <end position="74"/>
    </location>
</feature>
<feature type="region of interest" description="Disordered" evidence="1">
    <location>
        <begin position="64"/>
        <end position="84"/>
    </location>
</feature>
<evidence type="ECO:0008006" key="5">
    <source>
        <dbReference type="Google" id="ProtNLM"/>
    </source>
</evidence>